<dbReference type="Proteomes" id="UP000252174">
    <property type="component" value="Unassembled WGS sequence"/>
</dbReference>
<dbReference type="Gene3D" id="1.20.1050.10">
    <property type="match status" value="1"/>
</dbReference>
<name>A0A369AL41_9BURK</name>
<gene>
    <name evidence="1" type="ORF">DFR45_10364</name>
</gene>
<dbReference type="AlphaFoldDB" id="A0A369AL41"/>
<evidence type="ECO:0008006" key="3">
    <source>
        <dbReference type="Google" id="ProtNLM"/>
    </source>
</evidence>
<reference evidence="1 2" key="1">
    <citation type="submission" date="2018-07" db="EMBL/GenBank/DDBJ databases">
        <title>Genomic Encyclopedia of Type Strains, Phase IV (KMG-IV): sequencing the most valuable type-strain genomes for metagenomic binning, comparative biology and taxonomic classification.</title>
        <authorList>
            <person name="Goeker M."/>
        </authorList>
    </citation>
    <scope>NUCLEOTIDE SEQUENCE [LARGE SCALE GENOMIC DNA]</scope>
    <source>
        <strain evidence="1 2">DSM 100911</strain>
    </source>
</reference>
<dbReference type="SUPFAM" id="SSF47616">
    <property type="entry name" value="GST C-terminal domain-like"/>
    <property type="match status" value="1"/>
</dbReference>
<dbReference type="InterPro" id="IPR036282">
    <property type="entry name" value="Glutathione-S-Trfase_C_sf"/>
</dbReference>
<dbReference type="EMBL" id="QPJU01000003">
    <property type="protein sequence ID" value="RCX10080.1"/>
    <property type="molecule type" value="Genomic_DNA"/>
</dbReference>
<protein>
    <recommendedName>
        <fullName evidence="3">Glutathione S-transferase-like protein</fullName>
    </recommendedName>
</protein>
<evidence type="ECO:0000313" key="1">
    <source>
        <dbReference type="EMBL" id="RCX10080.1"/>
    </source>
</evidence>
<evidence type="ECO:0000313" key="2">
    <source>
        <dbReference type="Proteomes" id="UP000252174"/>
    </source>
</evidence>
<comment type="caution">
    <text evidence="1">The sequence shown here is derived from an EMBL/GenBank/DDBJ whole genome shotgun (WGS) entry which is preliminary data.</text>
</comment>
<proteinExistence type="predicted"/>
<sequence>MPCPNTRSKLEKTLGAPLQRIALLTPHQLQSYFSNVDAYFAPVCMRLITYGLPVPPHIAAYVERVRALPGVQDWIAGALAEQDFRAFEEPYRLQR</sequence>
<accession>A0A369AL41</accession>
<keyword evidence="2" id="KW-1185">Reference proteome</keyword>
<organism evidence="1 2">
    <name type="scientific">Extensimonas vulgaris</name>
    <dbReference type="NCBI Taxonomy" id="1031594"/>
    <lineage>
        <taxon>Bacteria</taxon>
        <taxon>Pseudomonadati</taxon>
        <taxon>Pseudomonadota</taxon>
        <taxon>Betaproteobacteria</taxon>
        <taxon>Burkholderiales</taxon>
        <taxon>Comamonadaceae</taxon>
        <taxon>Extensimonas</taxon>
    </lineage>
</organism>